<dbReference type="InterPro" id="IPR018097">
    <property type="entry name" value="EGF_Ca-bd_CS"/>
</dbReference>
<dbReference type="PROSITE" id="PS50856">
    <property type="entry name" value="AMOP"/>
    <property type="match status" value="1"/>
</dbReference>
<evidence type="ECO:0000256" key="8">
    <source>
        <dbReference type="ARBA" id="ARBA00022837"/>
    </source>
</evidence>
<feature type="domain" description="AMOP" evidence="16">
    <location>
        <begin position="814"/>
        <end position="943"/>
    </location>
</feature>
<dbReference type="Pfam" id="PF12947">
    <property type="entry name" value="EGF_3"/>
    <property type="match status" value="1"/>
</dbReference>
<dbReference type="InterPro" id="IPR005533">
    <property type="entry name" value="AMOP_dom"/>
</dbReference>
<feature type="domain" description="EGF-like" evidence="15">
    <location>
        <begin position="1974"/>
        <end position="2014"/>
    </location>
</feature>
<evidence type="ECO:0000259" key="17">
    <source>
        <dbReference type="PROSITE" id="PS50871"/>
    </source>
</evidence>
<feature type="domain" description="EGF-like" evidence="15">
    <location>
        <begin position="1341"/>
        <end position="1383"/>
    </location>
</feature>
<dbReference type="Gene3D" id="2.60.120.40">
    <property type="match status" value="1"/>
</dbReference>
<evidence type="ECO:0000256" key="2">
    <source>
        <dbReference type="ARBA" id="ARBA00006127"/>
    </source>
</evidence>
<keyword evidence="4" id="KW-0272">Extracellular matrix</keyword>
<comment type="subcellular location">
    <subcellularLocation>
        <location evidence="1">Secreted</location>
        <location evidence="1">Extracellular space</location>
        <location evidence="1">Extracellular matrix</location>
    </subcellularLocation>
</comment>
<evidence type="ECO:0000256" key="14">
    <source>
        <dbReference type="SAM" id="SignalP"/>
    </source>
</evidence>
<evidence type="ECO:0000256" key="9">
    <source>
        <dbReference type="ARBA" id="ARBA00023157"/>
    </source>
</evidence>
<evidence type="ECO:0000256" key="4">
    <source>
        <dbReference type="ARBA" id="ARBA00022530"/>
    </source>
</evidence>
<keyword evidence="7" id="KW-0677">Repeat</keyword>
<dbReference type="SUPFAM" id="SSF49265">
    <property type="entry name" value="Fibronectin type III"/>
    <property type="match status" value="1"/>
</dbReference>
<comment type="similarity">
    <text evidence="2">Belongs to the fibulin family.</text>
</comment>
<dbReference type="InterPro" id="IPR000742">
    <property type="entry name" value="EGF"/>
</dbReference>
<dbReference type="PANTHER" id="PTHR24050:SF28">
    <property type="entry name" value="UROMODULIN-LIKE"/>
    <property type="match status" value="1"/>
</dbReference>
<dbReference type="InterPro" id="IPR052235">
    <property type="entry name" value="Nephronectin_domain"/>
</dbReference>
<dbReference type="InterPro" id="IPR003961">
    <property type="entry name" value="FN3_dom"/>
</dbReference>
<evidence type="ECO:0000313" key="20">
    <source>
        <dbReference type="Proteomes" id="UP000005408"/>
    </source>
</evidence>
<feature type="domain" description="EGF-like" evidence="15">
    <location>
        <begin position="1468"/>
        <end position="1508"/>
    </location>
</feature>
<feature type="domain" description="EGF-like" evidence="15">
    <location>
        <begin position="1636"/>
        <end position="1676"/>
    </location>
</feature>
<dbReference type="FunFam" id="2.10.25.10:FF:000240">
    <property type="entry name" value="Vitamin K-dependent protein S"/>
    <property type="match status" value="1"/>
</dbReference>
<dbReference type="EnsemblMetazoa" id="G3858.1">
    <property type="protein sequence ID" value="G3858.1:cds"/>
    <property type="gene ID" value="G3858"/>
</dbReference>
<dbReference type="Pfam" id="PF12662">
    <property type="entry name" value="cEGF"/>
    <property type="match status" value="1"/>
</dbReference>
<name>A0A8W8MY78_MAGGI</name>
<evidence type="ECO:0000256" key="11">
    <source>
        <dbReference type="PROSITE-ProRule" id="PRU00076"/>
    </source>
</evidence>
<dbReference type="InterPro" id="IPR001881">
    <property type="entry name" value="EGF-like_Ca-bd_dom"/>
</dbReference>
<feature type="disulfide bond" evidence="11">
    <location>
        <begin position="1281"/>
        <end position="1290"/>
    </location>
</feature>
<dbReference type="PROSITE" id="PS01186">
    <property type="entry name" value="EGF_2"/>
    <property type="match status" value="12"/>
</dbReference>
<dbReference type="PROSITE" id="PS00010">
    <property type="entry name" value="ASX_HYDROXYL"/>
    <property type="match status" value="8"/>
</dbReference>
<dbReference type="Pfam" id="PF00386">
    <property type="entry name" value="C1q"/>
    <property type="match status" value="1"/>
</dbReference>
<dbReference type="InterPro" id="IPR000152">
    <property type="entry name" value="EGF-type_Asp/Asn_hydroxyl_site"/>
</dbReference>
<dbReference type="FunFam" id="2.10.25.10:FF:000038">
    <property type="entry name" value="Fibrillin 2"/>
    <property type="match status" value="1"/>
</dbReference>
<feature type="transmembrane region" description="Helical" evidence="13">
    <location>
        <begin position="2182"/>
        <end position="2205"/>
    </location>
</feature>
<organism evidence="19 20">
    <name type="scientific">Magallana gigas</name>
    <name type="common">Pacific oyster</name>
    <name type="synonym">Crassostrea gigas</name>
    <dbReference type="NCBI Taxonomy" id="29159"/>
    <lineage>
        <taxon>Eukaryota</taxon>
        <taxon>Metazoa</taxon>
        <taxon>Spiralia</taxon>
        <taxon>Lophotrochozoa</taxon>
        <taxon>Mollusca</taxon>
        <taxon>Bivalvia</taxon>
        <taxon>Autobranchia</taxon>
        <taxon>Pteriomorphia</taxon>
        <taxon>Ostreida</taxon>
        <taxon>Ostreoidea</taxon>
        <taxon>Ostreidae</taxon>
        <taxon>Magallana</taxon>
    </lineage>
</organism>
<dbReference type="PROSITE" id="PS00022">
    <property type="entry name" value="EGF_1"/>
    <property type="match status" value="2"/>
</dbReference>
<keyword evidence="3" id="KW-0964">Secreted</keyword>
<dbReference type="InterPro" id="IPR001073">
    <property type="entry name" value="C1q_dom"/>
</dbReference>
<feature type="chain" id="PRO_5036455490" evidence="14">
    <location>
        <begin position="35"/>
        <end position="2419"/>
    </location>
</feature>
<dbReference type="SUPFAM" id="SSF49842">
    <property type="entry name" value="TNF-like"/>
    <property type="match status" value="1"/>
</dbReference>
<sequence length="2419" mass="270539">MGSLNGFKITGGPWNIPVFLILCILTNAVQRTTARDEPTTTDTTATADRRMCPFMLITPSYLETDFGKRAVFSGIKEAKLEHSLKAKWQVTRNRRTETINVNDDKYKGSQLLPNLTLIINKASFDDEGFYQFQVMIEDGWCSSNRVQIRKIRGKSSLRAVFTHSYVSTTSMEVNWRDPSQHDNLVQRYILEISETNGYFTVNKSVARQNQNLHNSTFVPGHLFTVTITSVVFLNDVGKTVSIKNVLYLVVEPLSPGAINTIESNFHPEHLHLKWAVPEMNTSVDGYQVIIDGYHHNCPNNFYDWPRRLEPGTKYNVTIRAVRTPKVILPSNSFYNVPYLSNHNANASIEHRADFPPILEVKWQKVRRTTTWDIGTAEDIDIYLNEFKGSTVDKSYPILLINGVTFDYKNDYISYRCLARNSEGWGASDNATITVIGSLKYNAPCNESRECLYYSDMYCQSGKCRCYSSHYQRNSNCYNRTNLKAHTFNLTSFFCEYGAGFSLQWKEPHQDKDLVSGYNISWKEQTITSDNRISDFKNVGMNTTFKTPCSLNFQPGRLYWTTVRTLAVLRNPTEEIFVDESPKSIIIDPLQAGRIIKSQSNLSPDELYLKWERSSTSFVNRYKVTIDNKTQYTTGYEPEIRWNYLLMPFEEYEVAIIAVSYGYTTNYPTYGTKESAPSFNPITTTRSKYSGKVELSYGEKESDNILQNKKTSEALKAPMTVFVGDGSKGGFNSVIQITFQTFLISDGENTFAVYNYVDVNLPYKHGLKISVGYRFDNTIVQKRTSNDRSVFRMSDVPGNGRGRGLWIYKLTKGVRTQKEAGECRLWYNYNRDNKIGQQLLTKNIECPCNARLLRFDPRFAISRLDQKNRLLCYASVLVDINAECCFKMYADIEHLGPLQLSKPLAGTMLNFNPFIDQNKYFNNDTHPKDACCSTDQCDLFFEVRPIPKCYSKSPFAPAGTFGDPHFTTLDGKLYTFNGYGEYTLMKIDTSTTTFELQSRTELASSQNGAKSNATVFSAFVAKDQTGASIQVEMARNKKSMTIKANGRDLTKQFQNSNYTFLTTNISIRWDDGKISALFLKPWSVKDKSLFQYDDGLTFRDFFHPEFVPMFLDEVEESRLNDAKAKCGLNPSASCISDYLATGDIEVAISSGKSEETSDKNIAELENESPQISGNTTINAHVNKTVEFKFEISDDGKTGPRYVLLKQPDHFVLDNQTGIATWTPINDEVSEISILAEDDLGVQSPALDVTVNLCSGCSNHGSCDFDTLPSSGEPRFYKVICDCDQGYTGDDCESEVNACLEIPCSLNRQCTDLSPEEESVLGRGYNCSACPPGYDTSDGSCSDLDECLSNDNNNCNATVETCENTEGGYICRCLSGYKKFEDKCLDIDECLTGTSQCEQLCQNTPGSFTCSCFLGYTLNSDHRSCVKADNDPCKDFPSKCEYTCSNKTGTIQCDCPLGYELASNGISCKDINECELPTSPCEEGCVNTEGSFNCTCQPGYYLSQDKTSCKGCELPNYGNNCSKVCECGPGGDTCDAMSGCVCLSGWTGENCDEDIDECTSDPFICGPNRICKNLEGSYFCDCEVGFLSVGDKCEDIDECSDISLNDCPKSTTFCRNAYGSYVCECQKGFQMSNGACEDIDECETGVHPCSQMCINMDGGYNCACYYGFTLREDRETCEKVKDTCTLFPGLNCSYGCRRDSHDPRSGICFCELGYQLDSDGKTCIDINECYSKNKCLNNCTNTEGSFKCGCAVGYKLKNDGITCEPCGKFFYGENCETPCKCGRGSKTCDNIKGCVCKSGWTGESCEQDVDECKSNPCHGHHNMLMNAKTRVFVHINVLTLREVTNVIVTKDSNECLDTKCHDCENLPGSFKCFCKKGFVIDPAAQECNNIDECSDGSNTCLSHATCTDTIGSYTCKCPEKGFKGDGHECTVCDNFTYGEQCSKTCACNNTNALKCDAMSGMCTCNPKWEGKDCSVDVDECKRGTKSCESDLHVCVNTPGSATCECRYGGTDLNTCVHGTETKVKVEVRFDINVQRQKFLSDSITIVEEFEKLLNAFYKEENVDGFHLVKVLSVQFGNLIIDYEIIGSLNKSVNFTTDLAKCMTDLLHGKIKLMVLQHIPTILHMTIKDQSGLPQYSISPLASPCYVMHSFGYSCLSGEKCIDYSGLAECVKDSHYSQDKDSSTFLIVLGVSIPFSVVIIALVACWIYHHKAANRAQVLDLNDPYIRKMKFRREYYPPNYHDDSKAYGAFVDQAHSHEQNKTGTKDHELLVELGQHLQNMTLELSFLRGEVDDLRKTNKGLVDEITRCNQSLETVETKYQQVTSLMHDLAITMDSMNTSLYRQVQQTSDSYRQVAFTAGVAHGVLGDETRTDIIYRDVITNLGGGYNPINGVFTAPVSGTYVFFTTVVSWGDESISTDIVLN</sequence>
<keyword evidence="6 14" id="KW-0732">Signal</keyword>
<reference evidence="19" key="1">
    <citation type="submission" date="2022-08" db="UniProtKB">
        <authorList>
            <consortium name="EnsemblMetazoa"/>
        </authorList>
    </citation>
    <scope>IDENTIFICATION</scope>
    <source>
        <strain evidence="19">05x7-T-G4-1.051#20</strain>
    </source>
</reference>
<accession>A0A8W8MY78</accession>
<dbReference type="InterPro" id="IPR024731">
    <property type="entry name" value="NELL2-like_EGF"/>
</dbReference>
<dbReference type="CDD" id="cd00063">
    <property type="entry name" value="FN3"/>
    <property type="match status" value="1"/>
</dbReference>
<evidence type="ECO:0000259" key="16">
    <source>
        <dbReference type="PROSITE" id="PS50856"/>
    </source>
</evidence>
<evidence type="ECO:0000256" key="13">
    <source>
        <dbReference type="SAM" id="Phobius"/>
    </source>
</evidence>
<dbReference type="SUPFAM" id="SSF57196">
    <property type="entry name" value="EGF/Laminin"/>
    <property type="match status" value="4"/>
</dbReference>
<dbReference type="GO" id="GO:0005509">
    <property type="term" value="F:calcium ion binding"/>
    <property type="evidence" value="ECO:0007669"/>
    <property type="project" value="InterPro"/>
</dbReference>
<dbReference type="SMART" id="SM00179">
    <property type="entry name" value="EGF_CA"/>
    <property type="match status" value="11"/>
</dbReference>
<dbReference type="Pfam" id="PF07645">
    <property type="entry name" value="EGF_CA"/>
    <property type="match status" value="8"/>
</dbReference>
<keyword evidence="13" id="KW-0812">Transmembrane</keyword>
<feature type="coiled-coil region" evidence="12">
    <location>
        <begin position="2274"/>
        <end position="2301"/>
    </location>
</feature>
<keyword evidence="9 11" id="KW-1015">Disulfide bond</keyword>
<feature type="domain" description="EGF-like" evidence="15">
    <location>
        <begin position="1887"/>
        <end position="1928"/>
    </location>
</feature>
<evidence type="ECO:0000256" key="7">
    <source>
        <dbReference type="ARBA" id="ARBA00022737"/>
    </source>
</evidence>
<feature type="domain" description="VWFD" evidence="18">
    <location>
        <begin position="955"/>
        <end position="1126"/>
    </location>
</feature>
<dbReference type="PANTHER" id="PTHR24050">
    <property type="entry name" value="PA14 DOMAIN-CONTAINING PROTEIN"/>
    <property type="match status" value="1"/>
</dbReference>
<keyword evidence="12" id="KW-0175">Coiled coil</keyword>
<keyword evidence="10" id="KW-0325">Glycoprotein</keyword>
<comment type="caution">
    <text evidence="11">Lacks conserved residue(s) required for the propagation of feature annotation.</text>
</comment>
<feature type="domain" description="EGF-like" evidence="15">
    <location>
        <begin position="1248"/>
        <end position="1291"/>
    </location>
</feature>
<proteinExistence type="inferred from homology"/>
<evidence type="ECO:0000256" key="10">
    <source>
        <dbReference type="ARBA" id="ARBA00023180"/>
    </source>
</evidence>
<dbReference type="FunFam" id="2.10.25.10:FF:000005">
    <property type="entry name" value="Fibrillin 2"/>
    <property type="match status" value="1"/>
</dbReference>
<keyword evidence="13" id="KW-1133">Transmembrane helix</keyword>
<keyword evidence="8" id="KW-0106">Calcium</keyword>
<dbReference type="PROSITE" id="PS51233">
    <property type="entry name" value="VWFD"/>
    <property type="match status" value="1"/>
</dbReference>
<feature type="domain" description="EGF-like" evidence="15">
    <location>
        <begin position="1552"/>
        <end position="1592"/>
    </location>
</feature>
<dbReference type="PROSITE" id="PS50871">
    <property type="entry name" value="C1Q"/>
    <property type="match status" value="1"/>
</dbReference>
<evidence type="ECO:0000259" key="15">
    <source>
        <dbReference type="PROSITE" id="PS50026"/>
    </source>
</evidence>
<evidence type="ECO:0000259" key="18">
    <source>
        <dbReference type="PROSITE" id="PS51233"/>
    </source>
</evidence>
<dbReference type="InterPro" id="IPR008983">
    <property type="entry name" value="Tumour_necrosis_fac-like_dom"/>
</dbReference>
<dbReference type="Gene3D" id="2.60.40.10">
    <property type="entry name" value="Immunoglobulins"/>
    <property type="match status" value="1"/>
</dbReference>
<dbReference type="InterPro" id="IPR013783">
    <property type="entry name" value="Ig-like_fold"/>
</dbReference>
<dbReference type="InterPro" id="IPR009030">
    <property type="entry name" value="Growth_fac_rcpt_cys_sf"/>
</dbReference>
<dbReference type="CDD" id="cd00054">
    <property type="entry name" value="EGF_CA"/>
    <property type="match status" value="6"/>
</dbReference>
<evidence type="ECO:0000256" key="1">
    <source>
        <dbReference type="ARBA" id="ARBA00004498"/>
    </source>
</evidence>
<dbReference type="SMART" id="SM00181">
    <property type="entry name" value="EGF"/>
    <property type="match status" value="17"/>
</dbReference>
<dbReference type="Proteomes" id="UP000005408">
    <property type="component" value="Unassembled WGS sequence"/>
</dbReference>
<dbReference type="InterPro" id="IPR001846">
    <property type="entry name" value="VWF_type-D"/>
</dbReference>
<dbReference type="Gene3D" id="2.10.25.10">
    <property type="entry name" value="Laminin"/>
    <property type="match status" value="13"/>
</dbReference>
<feature type="domain" description="C1q" evidence="17">
    <location>
        <begin position="2346"/>
        <end position="2419"/>
    </location>
</feature>
<keyword evidence="5 11" id="KW-0245">EGF-like domain</keyword>
<evidence type="ECO:0000256" key="5">
    <source>
        <dbReference type="ARBA" id="ARBA00022536"/>
    </source>
</evidence>
<dbReference type="InterPro" id="IPR049883">
    <property type="entry name" value="NOTCH1_EGF-like"/>
</dbReference>
<keyword evidence="20" id="KW-1185">Reference proteome</keyword>
<keyword evidence="13" id="KW-0472">Membrane</keyword>
<dbReference type="PROSITE" id="PS01187">
    <property type="entry name" value="EGF_CA"/>
    <property type="match status" value="4"/>
</dbReference>
<protein>
    <submittedName>
        <fullName evidence="19">Uncharacterized protein</fullName>
    </submittedName>
</protein>
<dbReference type="InterPro" id="IPR026823">
    <property type="entry name" value="cEGF"/>
</dbReference>
<feature type="signal peptide" evidence="14">
    <location>
        <begin position="1"/>
        <end position="34"/>
    </location>
</feature>
<evidence type="ECO:0000256" key="6">
    <source>
        <dbReference type="ARBA" id="ARBA00022729"/>
    </source>
</evidence>
<evidence type="ECO:0000256" key="12">
    <source>
        <dbReference type="SAM" id="Coils"/>
    </source>
</evidence>
<dbReference type="FunFam" id="2.10.25.10:FF:000119">
    <property type="entry name" value="vitamin K-dependent protein S"/>
    <property type="match status" value="1"/>
</dbReference>
<dbReference type="InterPro" id="IPR036116">
    <property type="entry name" value="FN3_sf"/>
</dbReference>
<dbReference type="SUPFAM" id="SSF57184">
    <property type="entry name" value="Growth factor receptor domain"/>
    <property type="match status" value="3"/>
</dbReference>
<feature type="domain" description="EGF-like" evidence="15">
    <location>
        <begin position="1384"/>
        <end position="1424"/>
    </location>
</feature>
<dbReference type="PROSITE" id="PS50026">
    <property type="entry name" value="EGF_3"/>
    <property type="match status" value="8"/>
</dbReference>
<evidence type="ECO:0000256" key="3">
    <source>
        <dbReference type="ARBA" id="ARBA00022525"/>
    </source>
</evidence>
<evidence type="ECO:0000313" key="19">
    <source>
        <dbReference type="EnsemblMetazoa" id="G3858.1:cds"/>
    </source>
</evidence>